<dbReference type="Pfam" id="PF05990">
    <property type="entry name" value="DUF900"/>
    <property type="match status" value="1"/>
</dbReference>
<gene>
    <name evidence="1" type="ORF">QTG54_002132</name>
</gene>
<name>A0AAD9DIH1_9STRA</name>
<evidence type="ECO:0000313" key="1">
    <source>
        <dbReference type="EMBL" id="KAK1746788.1"/>
    </source>
</evidence>
<protein>
    <recommendedName>
        <fullName evidence="3">Alpha/beta hydrolase</fullName>
    </recommendedName>
</protein>
<reference evidence="1" key="1">
    <citation type="submission" date="2023-06" db="EMBL/GenBank/DDBJ databases">
        <title>Survivors Of The Sea: Transcriptome response of Skeletonema marinoi to long-term dormancy.</title>
        <authorList>
            <person name="Pinder M.I.M."/>
            <person name="Kourtchenko O."/>
            <person name="Robertson E.K."/>
            <person name="Larsson T."/>
            <person name="Maumus F."/>
            <person name="Osuna-Cruz C.M."/>
            <person name="Vancaester E."/>
            <person name="Stenow R."/>
            <person name="Vandepoele K."/>
            <person name="Ploug H."/>
            <person name="Bruchert V."/>
            <person name="Godhe A."/>
            <person name="Topel M."/>
        </authorList>
    </citation>
    <scope>NUCLEOTIDE SEQUENCE</scope>
    <source>
        <strain evidence="1">R05AC</strain>
    </source>
</reference>
<accession>A0AAD9DIH1</accession>
<organism evidence="1 2">
    <name type="scientific">Skeletonema marinoi</name>
    <dbReference type="NCBI Taxonomy" id="267567"/>
    <lineage>
        <taxon>Eukaryota</taxon>
        <taxon>Sar</taxon>
        <taxon>Stramenopiles</taxon>
        <taxon>Ochrophyta</taxon>
        <taxon>Bacillariophyta</taxon>
        <taxon>Coscinodiscophyceae</taxon>
        <taxon>Thalassiosirophycidae</taxon>
        <taxon>Thalassiosirales</taxon>
        <taxon>Skeletonemataceae</taxon>
        <taxon>Skeletonema</taxon>
        <taxon>Skeletonema marinoi-dohrnii complex</taxon>
    </lineage>
</organism>
<sequence>MIHQEQAKTAGGISADFASHPDEDRIRASYTLSAEEHQVKCCVVNNNTTNYQDNSSSPMKASLYHDNRLERSSLASASIDFKPAQLPSFSAAAAEADSKPNSLIYPPFLITNMKTDPIPNHEGEVTFVNGESESDKGKFLYDIQKREHDYYAKSTEDIDKIREILNGHKHHILLYMHGFREDANCALQSCSEYNSQDEAERKYLVVPILWNTVHKDRLVKELLCYNEDRTKCFTTVAPKLKEFLEKMLKDQKDWQHKYSLMCHSMGNYILRIVAQLRGVNAQGDVDPREAIFENVFMVAADVREDIFDEGLNDFDPNIYPLLHPQGKVIEIKFERENPGLDVASLAKNKVHVLWSSKDQALLLKANAKSLSFIDQLRAWLSDTDVIKIKDGKHAPSGALGRNGKRKNLHDKLKNKVVFHDCDSFSISHDNYHSYQWNETAVKIYEDAIDNV</sequence>
<evidence type="ECO:0008006" key="3">
    <source>
        <dbReference type="Google" id="ProtNLM"/>
    </source>
</evidence>
<proteinExistence type="predicted"/>
<dbReference type="InterPro" id="IPR010297">
    <property type="entry name" value="DUF900_hydrolase"/>
</dbReference>
<dbReference type="EMBL" id="JATAAI010000003">
    <property type="protein sequence ID" value="KAK1746788.1"/>
    <property type="molecule type" value="Genomic_DNA"/>
</dbReference>
<dbReference type="Proteomes" id="UP001224775">
    <property type="component" value="Unassembled WGS sequence"/>
</dbReference>
<keyword evidence="2" id="KW-1185">Reference proteome</keyword>
<evidence type="ECO:0000313" key="2">
    <source>
        <dbReference type="Proteomes" id="UP001224775"/>
    </source>
</evidence>
<comment type="caution">
    <text evidence="1">The sequence shown here is derived from an EMBL/GenBank/DDBJ whole genome shotgun (WGS) entry which is preliminary data.</text>
</comment>
<dbReference type="AlphaFoldDB" id="A0AAD9DIH1"/>